<dbReference type="FunFam" id="2.60.120.260:FF:000060">
    <property type="entry name" value="Probable beta-mannosidase"/>
    <property type="match status" value="1"/>
</dbReference>
<dbReference type="Pfam" id="PF17786">
    <property type="entry name" value="Mannosidase_ig"/>
    <property type="match status" value="1"/>
</dbReference>
<dbReference type="InterPro" id="IPR036156">
    <property type="entry name" value="Beta-gal/glucu_dom_sf"/>
</dbReference>
<evidence type="ECO:0000313" key="15">
    <source>
        <dbReference type="EMBL" id="EEB12599.1"/>
    </source>
</evidence>
<keyword evidence="6" id="KW-0732">Signal</keyword>
<evidence type="ECO:0000256" key="7">
    <source>
        <dbReference type="ARBA" id="ARBA00022801"/>
    </source>
</evidence>
<comment type="subcellular location">
    <subcellularLocation>
        <location evidence="2">Lysosome</location>
    </subcellularLocation>
</comment>
<comment type="pathway">
    <text evidence="3">Glycan metabolism; N-glycan degradation.</text>
</comment>
<dbReference type="Gene3D" id="3.20.20.80">
    <property type="entry name" value="Glycosidases"/>
    <property type="match status" value="1"/>
</dbReference>
<dbReference type="Pfam" id="PF22666">
    <property type="entry name" value="Glyco_hydro_2_N2"/>
    <property type="match status" value="1"/>
</dbReference>
<dbReference type="InterPro" id="IPR008979">
    <property type="entry name" value="Galactose-bd-like_sf"/>
</dbReference>
<dbReference type="CTD" id="8240182"/>
<keyword evidence="8" id="KW-0325">Glycoprotein</keyword>
<dbReference type="OrthoDB" id="2866996at2759"/>
<evidence type="ECO:0000256" key="10">
    <source>
        <dbReference type="ARBA" id="ARBA00023295"/>
    </source>
</evidence>
<reference evidence="15" key="2">
    <citation type="submission" date="2007-04" db="EMBL/GenBank/DDBJ databases">
        <title>The genome of the human body louse.</title>
        <authorList>
            <consortium name="The Human Body Louse Genome Consortium"/>
            <person name="Kirkness E."/>
            <person name="Walenz B."/>
            <person name="Hass B."/>
            <person name="Bruggner R."/>
            <person name="Strausberg R."/>
        </authorList>
    </citation>
    <scope>NUCLEOTIDE SEQUENCE</scope>
    <source>
        <strain evidence="15">USDA</strain>
    </source>
</reference>
<evidence type="ECO:0000256" key="9">
    <source>
        <dbReference type="ARBA" id="ARBA00023228"/>
    </source>
</evidence>
<dbReference type="FunFam" id="3.20.20.80:FF:000035">
    <property type="entry name" value="Mannosidase beta"/>
    <property type="match status" value="1"/>
</dbReference>
<dbReference type="GO" id="GO:0006516">
    <property type="term" value="P:glycoprotein catabolic process"/>
    <property type="evidence" value="ECO:0007669"/>
    <property type="project" value="TreeGrafter"/>
</dbReference>
<dbReference type="InterPro" id="IPR054593">
    <property type="entry name" value="Beta-mannosidase-like_N2"/>
</dbReference>
<accession>E0VGU3</accession>
<dbReference type="VEuPathDB" id="VectorBase:PHUM193470"/>
<evidence type="ECO:0000256" key="4">
    <source>
        <dbReference type="ARBA" id="ARBA00007401"/>
    </source>
</evidence>
<dbReference type="EMBL" id="DS235152">
    <property type="protein sequence ID" value="EEB12599.1"/>
    <property type="molecule type" value="Genomic_DNA"/>
</dbReference>
<evidence type="ECO:0000259" key="14">
    <source>
        <dbReference type="Pfam" id="PF22666"/>
    </source>
</evidence>
<evidence type="ECO:0000259" key="12">
    <source>
        <dbReference type="Pfam" id="PF17753"/>
    </source>
</evidence>
<dbReference type="STRING" id="121224.E0VGU3"/>
<dbReference type="eggNOG" id="KOG2230">
    <property type="taxonomic scope" value="Eukaryota"/>
</dbReference>
<organism>
    <name type="scientific">Pediculus humanus subsp. corporis</name>
    <name type="common">Body louse</name>
    <dbReference type="NCBI Taxonomy" id="121224"/>
    <lineage>
        <taxon>Eukaryota</taxon>
        <taxon>Metazoa</taxon>
        <taxon>Ecdysozoa</taxon>
        <taxon>Arthropoda</taxon>
        <taxon>Hexapoda</taxon>
        <taxon>Insecta</taxon>
        <taxon>Pterygota</taxon>
        <taxon>Neoptera</taxon>
        <taxon>Paraneoptera</taxon>
        <taxon>Psocodea</taxon>
        <taxon>Troctomorpha</taxon>
        <taxon>Phthiraptera</taxon>
        <taxon>Anoplura</taxon>
        <taxon>Pediculidae</taxon>
        <taxon>Pediculus</taxon>
    </lineage>
</organism>
<evidence type="ECO:0000259" key="13">
    <source>
        <dbReference type="Pfam" id="PF17786"/>
    </source>
</evidence>
<sequence>MIIRGQFGIETKVSIEIKGNVPGGIYTDLKNAKILDDDLFYRFNDIDYRWVSKENWTYSTSFDVFPEVLEKKNINLVFHGIDTVGDIYLNENFLGTVNNMFVRHVIPIKSVINEKNNNLKISLKSPIYEANKLADLQKKKYSIPPECTPDSYNGECHVNFLRKMQASFAWDWGPAFPSVGIWKPVEIEAYDLGVIRDIQATPKKFNETTWSVQLKFFAELVDKNIPEHVFSGHLSHDDDLNRNLNIELTREKYENDDSSTINNYIYSTTFFLSESDIKLWWPNGFGDSQLYNVTIMMKMINGTESSKKTIKIGFRTIELIQEEITPGMKGLSFYFKINGIPIFAKGSNWIPGHILPELSYNETMIRQTLESAKQANMNMLRVWGGGLYESDFFYQTADELGILIWQDMMFACAMYPAEDDFLKNVKTEIRQQIRRLQHHPSIALWAGNNENEAALRGNWYNTKNNFDLFKKDYVTLYVDTIRSVVLENDDSRSYLTSSPSNGLESEKEGHIAEDPYSALYGDVHYYNYIFDGWIDYLYPDTRFGSEYGFQSMPSFNSISSISLPSDRKLDSDFTNKRQHLPNGNNFMKNLILQQLPLPNDDGSESFYKTFIYYSQISQAMSTKTETEKLRRDRNKLTRDNKGHTMGAMYWQLNDVWQAPSWSSIEFGGKWKMLHYYAVKFFSPVLVSPETTRHGLINVFLISDLLNDVPNANLTVFVYSWNDFTPRLIISSQMFLEKASAKIYARYEMEKLLNDGNCNKYECFIYFKLESTNFVSDNVLYPCKLYEIQNLKSPNLEITSVKKSQNTNEATITITTDKIAPFVWLETEEKGEFSDNGFILLKPNFNLKFKKNINNETINIEKLKQTLTVRSLV</sequence>
<evidence type="ECO:0000256" key="2">
    <source>
        <dbReference type="ARBA" id="ARBA00004371"/>
    </source>
</evidence>
<dbReference type="InterPro" id="IPR050887">
    <property type="entry name" value="Beta-mannosidase_GH2"/>
</dbReference>
<reference evidence="15" key="1">
    <citation type="submission" date="2007-04" db="EMBL/GenBank/DDBJ databases">
        <title>Annotation of Pediculus humanus corporis strain USDA.</title>
        <authorList>
            <person name="Kirkness E."/>
            <person name="Hannick L."/>
            <person name="Hass B."/>
            <person name="Bruggner R."/>
            <person name="Lawson D."/>
            <person name="Bidwell S."/>
            <person name="Joardar V."/>
            <person name="Caler E."/>
            <person name="Walenz B."/>
            <person name="Inman J."/>
            <person name="Schobel S."/>
            <person name="Galinsky K."/>
            <person name="Amedeo P."/>
            <person name="Strausberg R."/>
        </authorList>
    </citation>
    <scope>NUCLEOTIDE SEQUENCE</scope>
    <source>
        <strain evidence="15">USDA</strain>
    </source>
</reference>
<dbReference type="InParanoid" id="E0VGU3"/>
<dbReference type="SUPFAM" id="SSF49785">
    <property type="entry name" value="Galactose-binding domain-like"/>
    <property type="match status" value="1"/>
</dbReference>
<dbReference type="PANTHER" id="PTHR43730">
    <property type="entry name" value="BETA-MANNOSIDASE"/>
    <property type="match status" value="1"/>
</dbReference>
<feature type="domain" description="Beta-mannosidase Ig-fold" evidence="12">
    <location>
        <begin position="791"/>
        <end position="871"/>
    </location>
</feature>
<dbReference type="AlphaFoldDB" id="E0VGU3"/>
<keyword evidence="17" id="KW-1185">Reference proteome</keyword>
<dbReference type="GeneID" id="8240182"/>
<evidence type="ECO:0000256" key="5">
    <source>
        <dbReference type="ARBA" id="ARBA00012754"/>
    </source>
</evidence>
<dbReference type="InterPro" id="IPR013783">
    <property type="entry name" value="Ig-like_fold"/>
</dbReference>
<evidence type="ECO:0000256" key="3">
    <source>
        <dbReference type="ARBA" id="ARBA00004740"/>
    </source>
</evidence>
<dbReference type="OMA" id="KRQWKGP"/>
<dbReference type="InterPro" id="IPR017853">
    <property type="entry name" value="GH"/>
</dbReference>
<dbReference type="Gene3D" id="2.60.40.10">
    <property type="entry name" value="Immunoglobulins"/>
    <property type="match status" value="3"/>
</dbReference>
<dbReference type="SUPFAM" id="SSF51445">
    <property type="entry name" value="(Trans)glycosidases"/>
    <property type="match status" value="1"/>
</dbReference>
<dbReference type="EC" id="3.2.1.25" evidence="5"/>
<dbReference type="Pfam" id="PF17753">
    <property type="entry name" value="Ig_mannosidase"/>
    <property type="match status" value="1"/>
</dbReference>
<dbReference type="RefSeq" id="XP_002425337.1">
    <property type="nucleotide sequence ID" value="XM_002425292.1"/>
</dbReference>
<comment type="similarity">
    <text evidence="4">Belongs to the glycosyl hydrolase 2 family.</text>
</comment>
<dbReference type="InterPro" id="IPR041625">
    <property type="entry name" value="Beta-mannosidase_Ig"/>
</dbReference>
<evidence type="ECO:0000256" key="1">
    <source>
        <dbReference type="ARBA" id="ARBA00000829"/>
    </source>
</evidence>
<dbReference type="InterPro" id="IPR041447">
    <property type="entry name" value="Mannosidase_ig"/>
</dbReference>
<dbReference type="GO" id="GO:0004567">
    <property type="term" value="F:beta-mannosidase activity"/>
    <property type="evidence" value="ECO:0007669"/>
    <property type="project" value="UniProtKB-EC"/>
</dbReference>
<keyword evidence="10 15" id="KW-0326">Glycosidase</keyword>
<dbReference type="EnsemblMetazoa" id="PHUM193470-RA">
    <property type="protein sequence ID" value="PHUM193470-PA"/>
    <property type="gene ID" value="PHUM193470"/>
</dbReference>
<dbReference type="FunCoup" id="E0VGU3">
    <property type="interactions" value="484"/>
</dbReference>
<evidence type="ECO:0000313" key="16">
    <source>
        <dbReference type="EnsemblMetazoa" id="PHUM193470-PA"/>
    </source>
</evidence>
<gene>
    <name evidence="16" type="primary">8240182</name>
    <name evidence="15" type="ORF">Phum_PHUM193470</name>
</gene>
<comment type="catalytic activity">
    <reaction evidence="1">
        <text>Hydrolysis of terminal, non-reducing beta-D-mannose residues in beta-D-mannosides.</text>
        <dbReference type="EC" id="3.2.1.25"/>
    </reaction>
</comment>
<evidence type="ECO:0000256" key="6">
    <source>
        <dbReference type="ARBA" id="ARBA00022729"/>
    </source>
</evidence>
<feature type="domain" description="Beta-mannosidase-like galactose-binding" evidence="14">
    <location>
        <begin position="17"/>
        <end position="183"/>
    </location>
</feature>
<dbReference type="EMBL" id="AAZO01002243">
    <property type="status" value="NOT_ANNOTATED_CDS"/>
    <property type="molecule type" value="Genomic_DNA"/>
</dbReference>
<evidence type="ECO:0000256" key="8">
    <source>
        <dbReference type="ARBA" id="ARBA00023180"/>
    </source>
</evidence>
<feature type="domain" description="Mannosidase Ig/CBM-like" evidence="13">
    <location>
        <begin position="696"/>
        <end position="784"/>
    </location>
</feature>
<dbReference type="PANTHER" id="PTHR43730:SF1">
    <property type="entry name" value="BETA-MANNOSIDASE"/>
    <property type="match status" value="1"/>
</dbReference>
<dbReference type="Proteomes" id="UP000009046">
    <property type="component" value="Unassembled WGS sequence"/>
</dbReference>
<dbReference type="Gene3D" id="2.60.120.260">
    <property type="entry name" value="Galactose-binding domain-like"/>
    <property type="match status" value="1"/>
</dbReference>
<dbReference type="HOGENOM" id="CLU_005015_3_1_1"/>
<keyword evidence="7 15" id="KW-0378">Hydrolase</keyword>
<evidence type="ECO:0000313" key="17">
    <source>
        <dbReference type="Proteomes" id="UP000009046"/>
    </source>
</evidence>
<evidence type="ECO:0000256" key="11">
    <source>
        <dbReference type="ARBA" id="ARBA00033445"/>
    </source>
</evidence>
<keyword evidence="9" id="KW-0458">Lysosome</keyword>
<proteinExistence type="inferred from homology"/>
<reference evidence="16" key="3">
    <citation type="submission" date="2021-02" db="UniProtKB">
        <authorList>
            <consortium name="EnsemblMetazoa"/>
        </authorList>
    </citation>
    <scope>IDENTIFICATION</scope>
    <source>
        <strain evidence="16">USDA</strain>
    </source>
</reference>
<dbReference type="GO" id="GO:0005764">
    <property type="term" value="C:lysosome"/>
    <property type="evidence" value="ECO:0007669"/>
    <property type="project" value="UniProtKB-SubCell"/>
</dbReference>
<protein>
    <recommendedName>
        <fullName evidence="5">beta-mannosidase</fullName>
        <ecNumber evidence="5">3.2.1.25</ecNumber>
    </recommendedName>
    <alternativeName>
        <fullName evidence="11">Mannanase</fullName>
    </alternativeName>
</protein>
<dbReference type="SUPFAM" id="SSF49303">
    <property type="entry name" value="beta-Galactosidase/glucuronidase domain"/>
    <property type="match status" value="3"/>
</dbReference>
<dbReference type="KEGG" id="phu:Phum_PHUM193470"/>
<name>E0VGU3_PEDHC</name>